<proteinExistence type="inferred from homology"/>
<feature type="domain" description="Thioredoxin" evidence="9">
    <location>
        <begin position="14"/>
        <end position="166"/>
    </location>
</feature>
<dbReference type="Proteomes" id="UP001460888">
    <property type="component" value="Unassembled WGS sequence"/>
</dbReference>
<keyword evidence="4 7" id="KW-0574">Periplasm</keyword>
<dbReference type="InterPro" id="IPR050824">
    <property type="entry name" value="Thiol_disulfide_DsbA"/>
</dbReference>
<evidence type="ECO:0000256" key="3">
    <source>
        <dbReference type="ARBA" id="ARBA00022729"/>
    </source>
</evidence>
<evidence type="ECO:0000313" key="11">
    <source>
        <dbReference type="Proteomes" id="UP001460888"/>
    </source>
</evidence>
<dbReference type="InterPro" id="IPR036249">
    <property type="entry name" value="Thioredoxin-like_sf"/>
</dbReference>
<comment type="caution">
    <text evidence="10">The sequence shown here is derived from an EMBL/GenBank/DDBJ whole genome shotgun (WGS) entry which is preliminary data.</text>
</comment>
<dbReference type="PANTHER" id="PTHR35891:SF2">
    <property type="entry name" value="THIOL:DISULFIDE INTERCHANGE PROTEIN DSBA"/>
    <property type="match status" value="1"/>
</dbReference>
<comment type="subcellular location">
    <subcellularLocation>
        <location evidence="1 7">Periplasm</location>
    </subcellularLocation>
</comment>
<keyword evidence="3 8" id="KW-0732">Signal</keyword>
<dbReference type="EMBL" id="APND01000002">
    <property type="protein sequence ID" value="MES1929266.1"/>
    <property type="molecule type" value="Genomic_DNA"/>
</dbReference>
<sequence>MRASRIAAAAVLLLAVFGVASAQGLVSRYVAGEHYRAAEEPVAQPDDGKIHVVEFFLYSCPHCEDLEPDVEEWRESLADDVEFSRVPVLFGAGGQAYARLYYAAEKLGVLEDVHGKIFSAIHDDGRRLLSEADMRAFMEDQGVDGERFVEAFESDEVSAKVRQAGETMRGYRVTATPSLGVAGQAYVSGRTAGSNDEMFDVADFLIRQQRHKNGG</sequence>
<dbReference type="SUPFAM" id="SSF52833">
    <property type="entry name" value="Thioredoxin-like"/>
    <property type="match status" value="1"/>
</dbReference>
<evidence type="ECO:0000256" key="7">
    <source>
        <dbReference type="PIRNR" id="PIRNR001488"/>
    </source>
</evidence>
<accession>A0ABV2B044</accession>
<organism evidence="10 11">
    <name type="scientific">Salinisphaera dokdonensis CL-ES53</name>
    <dbReference type="NCBI Taxonomy" id="1304272"/>
    <lineage>
        <taxon>Bacteria</taxon>
        <taxon>Pseudomonadati</taxon>
        <taxon>Pseudomonadota</taxon>
        <taxon>Gammaproteobacteria</taxon>
        <taxon>Salinisphaerales</taxon>
        <taxon>Salinisphaeraceae</taxon>
        <taxon>Salinisphaera</taxon>
    </lineage>
</organism>
<evidence type="ECO:0000256" key="1">
    <source>
        <dbReference type="ARBA" id="ARBA00004418"/>
    </source>
</evidence>
<dbReference type="RefSeq" id="WP_353110758.1">
    <property type="nucleotide sequence ID" value="NZ_APND01000002.1"/>
</dbReference>
<evidence type="ECO:0000256" key="4">
    <source>
        <dbReference type="ARBA" id="ARBA00022764"/>
    </source>
</evidence>
<feature type="signal peptide" evidence="8">
    <location>
        <begin position="1"/>
        <end position="22"/>
    </location>
</feature>
<evidence type="ECO:0000313" key="10">
    <source>
        <dbReference type="EMBL" id="MES1929266.1"/>
    </source>
</evidence>
<dbReference type="PROSITE" id="PS51352">
    <property type="entry name" value="THIOREDOXIN_2"/>
    <property type="match status" value="1"/>
</dbReference>
<keyword evidence="11" id="KW-1185">Reference proteome</keyword>
<comment type="similarity">
    <text evidence="2">Belongs to the thioredoxin family. DsbA subfamily.</text>
</comment>
<evidence type="ECO:0000256" key="5">
    <source>
        <dbReference type="ARBA" id="ARBA00023157"/>
    </source>
</evidence>
<dbReference type="PANTHER" id="PTHR35891">
    <property type="entry name" value="THIOL:DISULFIDE INTERCHANGE PROTEIN DSBA"/>
    <property type="match status" value="1"/>
</dbReference>
<dbReference type="PIRSF" id="PIRSF001488">
    <property type="entry name" value="Tdi_protein"/>
    <property type="match status" value="1"/>
</dbReference>
<dbReference type="Gene3D" id="3.40.30.10">
    <property type="entry name" value="Glutaredoxin"/>
    <property type="match status" value="1"/>
</dbReference>
<evidence type="ECO:0000256" key="6">
    <source>
        <dbReference type="ARBA" id="ARBA00023284"/>
    </source>
</evidence>
<dbReference type="Pfam" id="PF01323">
    <property type="entry name" value="DSBA"/>
    <property type="match status" value="1"/>
</dbReference>
<gene>
    <name evidence="10" type="ORF">SADO_08417</name>
</gene>
<feature type="chain" id="PRO_5046042987" description="Thiol:disulfide interchange protein" evidence="8">
    <location>
        <begin position="23"/>
        <end position="215"/>
    </location>
</feature>
<evidence type="ECO:0000256" key="8">
    <source>
        <dbReference type="SAM" id="SignalP"/>
    </source>
</evidence>
<keyword evidence="5 7" id="KW-1015">Disulfide bond</keyword>
<name>A0ABV2B044_9GAMM</name>
<evidence type="ECO:0000256" key="2">
    <source>
        <dbReference type="ARBA" id="ARBA00005791"/>
    </source>
</evidence>
<protein>
    <recommendedName>
        <fullName evidence="7">Thiol:disulfide interchange protein</fullName>
    </recommendedName>
</protein>
<reference evidence="10 11" key="1">
    <citation type="submission" date="2013-03" db="EMBL/GenBank/DDBJ databases">
        <title>Salinisphaera dokdonensis CL-ES53 Genome Sequencing.</title>
        <authorList>
            <person name="Li C."/>
            <person name="Lai Q."/>
            <person name="Shao Z."/>
        </authorList>
    </citation>
    <scope>NUCLEOTIDE SEQUENCE [LARGE SCALE GENOMIC DNA]</scope>
    <source>
        <strain evidence="10 11">CL-ES53</strain>
    </source>
</reference>
<dbReference type="InterPro" id="IPR013766">
    <property type="entry name" value="Thioredoxin_domain"/>
</dbReference>
<evidence type="ECO:0000259" key="9">
    <source>
        <dbReference type="PROSITE" id="PS51352"/>
    </source>
</evidence>
<keyword evidence="6" id="KW-0676">Redox-active center</keyword>
<dbReference type="InterPro" id="IPR001853">
    <property type="entry name" value="DSBA-like_thioredoxin_dom"/>
</dbReference>
<dbReference type="CDD" id="cd03019">
    <property type="entry name" value="DsbA_DsbA"/>
    <property type="match status" value="1"/>
</dbReference>
<dbReference type="InterPro" id="IPR023205">
    <property type="entry name" value="DsbA/DsbL"/>
</dbReference>